<dbReference type="Pfam" id="PF00589">
    <property type="entry name" value="Phage_integrase"/>
    <property type="match status" value="1"/>
</dbReference>
<dbReference type="AlphaFoldDB" id="A0A158KWP3"/>
<organism evidence="5 6">
    <name type="scientific">Caballeronia choica</name>
    <dbReference type="NCBI Taxonomy" id="326476"/>
    <lineage>
        <taxon>Bacteria</taxon>
        <taxon>Pseudomonadati</taxon>
        <taxon>Pseudomonadota</taxon>
        <taxon>Betaproteobacteria</taxon>
        <taxon>Burkholderiales</taxon>
        <taxon>Burkholderiaceae</taxon>
        <taxon>Caballeronia</taxon>
    </lineage>
</organism>
<dbReference type="InterPro" id="IPR013762">
    <property type="entry name" value="Integrase-like_cat_sf"/>
</dbReference>
<evidence type="ECO:0000256" key="3">
    <source>
        <dbReference type="ARBA" id="ARBA00023172"/>
    </source>
</evidence>
<comment type="caution">
    <text evidence="5">The sequence shown here is derived from an EMBL/GenBank/DDBJ whole genome shotgun (WGS) entry which is preliminary data.</text>
</comment>
<accession>A0A158KWP3</accession>
<dbReference type="SUPFAM" id="SSF56349">
    <property type="entry name" value="DNA breaking-rejoining enzymes"/>
    <property type="match status" value="1"/>
</dbReference>
<evidence type="ECO:0000256" key="2">
    <source>
        <dbReference type="ARBA" id="ARBA00022908"/>
    </source>
</evidence>
<dbReference type="GO" id="GO:0003677">
    <property type="term" value="F:DNA binding"/>
    <property type="evidence" value="ECO:0007669"/>
    <property type="project" value="InterPro"/>
</dbReference>
<evidence type="ECO:0000259" key="4">
    <source>
        <dbReference type="PROSITE" id="PS51898"/>
    </source>
</evidence>
<dbReference type="GO" id="GO:0015074">
    <property type="term" value="P:DNA integration"/>
    <property type="evidence" value="ECO:0007669"/>
    <property type="project" value="UniProtKB-KW"/>
</dbReference>
<reference evidence="5" key="1">
    <citation type="submission" date="2016-01" db="EMBL/GenBank/DDBJ databases">
        <authorList>
            <person name="Peeters C."/>
        </authorList>
    </citation>
    <scope>NUCLEOTIDE SEQUENCE [LARGE SCALE GENOMIC DNA]</scope>
    <source>
        <strain evidence="5">LMG 22940</strain>
    </source>
</reference>
<keyword evidence="6" id="KW-1185">Reference proteome</keyword>
<proteinExistence type="inferred from homology"/>
<dbReference type="Proteomes" id="UP000054770">
    <property type="component" value="Unassembled WGS sequence"/>
</dbReference>
<evidence type="ECO:0000313" key="6">
    <source>
        <dbReference type="Proteomes" id="UP000054770"/>
    </source>
</evidence>
<protein>
    <submittedName>
        <fullName evidence="5">Phage integrase</fullName>
    </submittedName>
</protein>
<dbReference type="InterPro" id="IPR050808">
    <property type="entry name" value="Phage_Integrase"/>
</dbReference>
<dbReference type="InterPro" id="IPR011010">
    <property type="entry name" value="DNA_brk_join_enz"/>
</dbReference>
<dbReference type="Pfam" id="PF13356">
    <property type="entry name" value="Arm-DNA-bind_3"/>
    <property type="match status" value="1"/>
</dbReference>
<keyword evidence="2" id="KW-0229">DNA integration</keyword>
<comment type="similarity">
    <text evidence="1">Belongs to the 'phage' integrase family.</text>
</comment>
<dbReference type="PANTHER" id="PTHR30629">
    <property type="entry name" value="PROPHAGE INTEGRASE"/>
    <property type="match status" value="1"/>
</dbReference>
<dbReference type="InterPro" id="IPR025166">
    <property type="entry name" value="Integrase_DNA_bind_dom"/>
</dbReference>
<dbReference type="PANTHER" id="PTHR30629:SF6">
    <property type="entry name" value="PROPHAGE INTEGRASE INTA-RELATED"/>
    <property type="match status" value="1"/>
</dbReference>
<evidence type="ECO:0000256" key="1">
    <source>
        <dbReference type="ARBA" id="ARBA00008857"/>
    </source>
</evidence>
<dbReference type="GO" id="GO:0006310">
    <property type="term" value="P:DNA recombination"/>
    <property type="evidence" value="ECO:0007669"/>
    <property type="project" value="UniProtKB-KW"/>
</dbReference>
<dbReference type="Gene3D" id="3.30.160.390">
    <property type="entry name" value="Integrase, DNA-binding domain"/>
    <property type="match status" value="1"/>
</dbReference>
<gene>
    <name evidence="5" type="ORF">AWB68_07455</name>
</gene>
<dbReference type="InterPro" id="IPR038488">
    <property type="entry name" value="Integrase_DNA-bd_sf"/>
</dbReference>
<feature type="domain" description="Tyr recombinase" evidence="4">
    <location>
        <begin position="249"/>
        <end position="442"/>
    </location>
</feature>
<sequence>MARVRLTAARVASFSCPEGQNQAFLWDSEAPGLGLRVTANGARTYVFQGKLDGKTIRVSIGDPKTWPLEGVTVADAESGEVRPMPGARAQARRLKALVDQGIDPREQRDEERAAREVRRAETERRDVLLRDVWNLYIEDRRGKWSERHYLDHERMAERGGRKASIGDRIIVPGVLAPLMEMRLSDLTRTVLDDALKVEAAVRPTKARQAYSALGTFLTWCERRNEYRNLVPGDVHTRHLARERLPKKKAKNDCLQREQLKHWFAATGAIPNVTISAYLRVLLLTGARREEIAALKWTDVDFDWNSLRIGDKVEGTRTIPLTPYVATLLRALKALQSIAPDRRQQRRLDARGQTWQPPEWVFASGRAEDGKLAEPRIAHNKALSAGNLPHVSLHGLRRSFGTLSEWVECPVGVVAQIQGHKPSAIAEKHYRRRPLDLLRMWHTRIESWILTEAGVETVTP</sequence>
<dbReference type="OrthoDB" id="8556969at2"/>
<name>A0A158KWP3_9BURK</name>
<dbReference type="RefSeq" id="WP_087649278.1">
    <property type="nucleotide sequence ID" value="NZ_FCON02000170.1"/>
</dbReference>
<evidence type="ECO:0000313" key="5">
    <source>
        <dbReference type="EMBL" id="SAL84821.1"/>
    </source>
</evidence>
<dbReference type="PROSITE" id="PS51898">
    <property type="entry name" value="TYR_RECOMBINASE"/>
    <property type="match status" value="1"/>
</dbReference>
<keyword evidence="3" id="KW-0233">DNA recombination</keyword>
<dbReference type="EMBL" id="FCON02000170">
    <property type="protein sequence ID" value="SAL84821.1"/>
    <property type="molecule type" value="Genomic_DNA"/>
</dbReference>
<dbReference type="Gene3D" id="1.10.443.10">
    <property type="entry name" value="Intergrase catalytic core"/>
    <property type="match status" value="1"/>
</dbReference>
<dbReference type="InterPro" id="IPR002104">
    <property type="entry name" value="Integrase_catalytic"/>
</dbReference>